<organism evidence="1">
    <name type="scientific">Arundo donax</name>
    <name type="common">Giant reed</name>
    <name type="synonym">Donax arundinaceus</name>
    <dbReference type="NCBI Taxonomy" id="35708"/>
    <lineage>
        <taxon>Eukaryota</taxon>
        <taxon>Viridiplantae</taxon>
        <taxon>Streptophyta</taxon>
        <taxon>Embryophyta</taxon>
        <taxon>Tracheophyta</taxon>
        <taxon>Spermatophyta</taxon>
        <taxon>Magnoliopsida</taxon>
        <taxon>Liliopsida</taxon>
        <taxon>Poales</taxon>
        <taxon>Poaceae</taxon>
        <taxon>PACMAD clade</taxon>
        <taxon>Arundinoideae</taxon>
        <taxon>Arundineae</taxon>
        <taxon>Arundo</taxon>
    </lineage>
</organism>
<name>A0A0A9BY59_ARUDO</name>
<reference evidence="1" key="1">
    <citation type="submission" date="2014-09" db="EMBL/GenBank/DDBJ databases">
        <authorList>
            <person name="Magalhaes I.L.F."/>
            <person name="Oliveira U."/>
            <person name="Santos F.R."/>
            <person name="Vidigal T.H.D.A."/>
            <person name="Brescovit A.D."/>
            <person name="Santos A.J."/>
        </authorList>
    </citation>
    <scope>NUCLEOTIDE SEQUENCE</scope>
    <source>
        <tissue evidence="1">Shoot tissue taken approximately 20 cm above the soil surface</tissue>
    </source>
</reference>
<evidence type="ECO:0000313" key="1">
    <source>
        <dbReference type="EMBL" id="JAD68989.1"/>
    </source>
</evidence>
<dbReference type="AlphaFoldDB" id="A0A0A9BY59"/>
<reference evidence="1" key="2">
    <citation type="journal article" date="2015" name="Data Brief">
        <title>Shoot transcriptome of the giant reed, Arundo donax.</title>
        <authorList>
            <person name="Barrero R.A."/>
            <person name="Guerrero F.D."/>
            <person name="Moolhuijzen P."/>
            <person name="Goolsby J.A."/>
            <person name="Tidwell J."/>
            <person name="Bellgard S.E."/>
            <person name="Bellgard M.I."/>
        </authorList>
    </citation>
    <scope>NUCLEOTIDE SEQUENCE</scope>
    <source>
        <tissue evidence="1">Shoot tissue taken approximately 20 cm above the soil surface</tissue>
    </source>
</reference>
<protein>
    <submittedName>
        <fullName evidence="1">Uncharacterized protein</fullName>
    </submittedName>
</protein>
<accession>A0A0A9BY59</accession>
<dbReference type="EMBL" id="GBRH01228906">
    <property type="protein sequence ID" value="JAD68989.1"/>
    <property type="molecule type" value="Transcribed_RNA"/>
</dbReference>
<proteinExistence type="predicted"/>
<sequence>MTEEFLILSVAVQKQRSRKLEPQV</sequence>